<dbReference type="Proteomes" id="UP001465976">
    <property type="component" value="Unassembled WGS sequence"/>
</dbReference>
<comment type="caution">
    <text evidence="2">The sequence shown here is derived from an EMBL/GenBank/DDBJ whole genome shotgun (WGS) entry which is preliminary data.</text>
</comment>
<feature type="region of interest" description="Disordered" evidence="1">
    <location>
        <begin position="1"/>
        <end position="27"/>
    </location>
</feature>
<organism evidence="2 3">
    <name type="scientific">Marasmius crinis-equi</name>
    <dbReference type="NCBI Taxonomy" id="585013"/>
    <lineage>
        <taxon>Eukaryota</taxon>
        <taxon>Fungi</taxon>
        <taxon>Dikarya</taxon>
        <taxon>Basidiomycota</taxon>
        <taxon>Agaricomycotina</taxon>
        <taxon>Agaricomycetes</taxon>
        <taxon>Agaricomycetidae</taxon>
        <taxon>Agaricales</taxon>
        <taxon>Marasmiineae</taxon>
        <taxon>Marasmiaceae</taxon>
        <taxon>Marasmius</taxon>
    </lineage>
</organism>
<evidence type="ECO:0000313" key="3">
    <source>
        <dbReference type="Proteomes" id="UP001465976"/>
    </source>
</evidence>
<dbReference type="InterPro" id="IPR032675">
    <property type="entry name" value="LRR_dom_sf"/>
</dbReference>
<name>A0ABR3FAE4_9AGAR</name>
<protein>
    <recommendedName>
        <fullName evidence="4">F-box domain-containing protein</fullName>
    </recommendedName>
</protein>
<gene>
    <name evidence="2" type="ORF">V5O48_009721</name>
</gene>
<evidence type="ECO:0000256" key="1">
    <source>
        <dbReference type="SAM" id="MobiDB-lite"/>
    </source>
</evidence>
<dbReference type="EMBL" id="JBAHYK010000652">
    <property type="protein sequence ID" value="KAL0572239.1"/>
    <property type="molecule type" value="Genomic_DNA"/>
</dbReference>
<proteinExistence type="predicted"/>
<accession>A0ABR3FAE4</accession>
<evidence type="ECO:0008006" key="4">
    <source>
        <dbReference type="Google" id="ProtNLM"/>
    </source>
</evidence>
<feature type="compositionally biased region" description="Polar residues" evidence="1">
    <location>
        <begin position="13"/>
        <end position="27"/>
    </location>
</feature>
<keyword evidence="3" id="KW-1185">Reference proteome</keyword>
<sequence length="382" mass="42946">MPPKRKKAKGLEASSSQPEHIRPSTSTALERRSVRQNDCGFLKLPVEILTTHLLEYFPNIPVGIPDEMKMCGALLPQIVLERRKVLCALAQTCKRFRDIFLPLQWQSLDLCTYSVGPNVNTGPWYLIMARMTERLSEGLVKTPALASYVRVVNVAFTRCSPKTVYPALARCLRALHNLHTLQVTHAHSQITSFIKNGFEGFTFPQIRTVFLPPQVHNFLLSCPGVRRVVCDGYGDSQKLLAPIIKKCGSLERLEGVDFESMASLKRLLKSAAASNLKYLNLRLALMDEAKINSLAGFKQLAELELISGDPSASEAFQRNRAIVDAVKKVLSKSSAPKRILKISSRNYKLYKWYHTGQGYMDDETSSYNRERAQSCWATVIEI</sequence>
<evidence type="ECO:0000313" key="2">
    <source>
        <dbReference type="EMBL" id="KAL0572239.1"/>
    </source>
</evidence>
<reference evidence="2 3" key="1">
    <citation type="submission" date="2024-02" db="EMBL/GenBank/DDBJ databases">
        <title>A draft genome for the cacao thread blight pathogen Marasmius crinis-equi.</title>
        <authorList>
            <person name="Cohen S.P."/>
            <person name="Baruah I.K."/>
            <person name="Amoako-Attah I."/>
            <person name="Bukari Y."/>
            <person name="Meinhardt L.W."/>
            <person name="Bailey B.A."/>
        </authorList>
    </citation>
    <scope>NUCLEOTIDE SEQUENCE [LARGE SCALE GENOMIC DNA]</scope>
    <source>
        <strain evidence="2 3">GH-76</strain>
    </source>
</reference>
<dbReference type="Gene3D" id="3.80.10.10">
    <property type="entry name" value="Ribonuclease Inhibitor"/>
    <property type="match status" value="1"/>
</dbReference>